<proteinExistence type="predicted"/>
<organism evidence="2 3">
    <name type="scientific">Gandjariella thermophila</name>
    <dbReference type="NCBI Taxonomy" id="1931992"/>
    <lineage>
        <taxon>Bacteria</taxon>
        <taxon>Bacillati</taxon>
        <taxon>Actinomycetota</taxon>
        <taxon>Actinomycetes</taxon>
        <taxon>Pseudonocardiales</taxon>
        <taxon>Pseudonocardiaceae</taxon>
        <taxon>Gandjariella</taxon>
    </lineage>
</organism>
<dbReference type="AlphaFoldDB" id="A0A4D4JGG4"/>
<feature type="region of interest" description="Disordered" evidence="1">
    <location>
        <begin position="82"/>
        <end position="111"/>
    </location>
</feature>
<keyword evidence="3" id="KW-1185">Reference proteome</keyword>
<reference evidence="3" key="1">
    <citation type="submission" date="2019-04" db="EMBL/GenBank/DDBJ databases">
        <title>Draft genome sequence of Pseudonocardiaceae bacterium SL3-2-4.</title>
        <authorList>
            <person name="Ningsih F."/>
            <person name="Yokota A."/>
            <person name="Sakai Y."/>
            <person name="Nanatani K."/>
            <person name="Yabe S."/>
            <person name="Oetari A."/>
            <person name="Sjamsuridzal W."/>
        </authorList>
    </citation>
    <scope>NUCLEOTIDE SEQUENCE [LARGE SCALE GENOMIC DNA]</scope>
    <source>
        <strain evidence="3">SL3-2-4</strain>
    </source>
</reference>
<protein>
    <submittedName>
        <fullName evidence="2">Uncharacterized protein</fullName>
    </submittedName>
</protein>
<dbReference type="Proteomes" id="UP000298860">
    <property type="component" value="Unassembled WGS sequence"/>
</dbReference>
<name>A0A4D4JGG4_9PSEU</name>
<feature type="compositionally biased region" description="Polar residues" evidence="1">
    <location>
        <begin position="82"/>
        <end position="91"/>
    </location>
</feature>
<evidence type="ECO:0000256" key="1">
    <source>
        <dbReference type="SAM" id="MobiDB-lite"/>
    </source>
</evidence>
<evidence type="ECO:0000313" key="3">
    <source>
        <dbReference type="Proteomes" id="UP000298860"/>
    </source>
</evidence>
<accession>A0A4D4JGG4</accession>
<feature type="region of interest" description="Disordered" evidence="1">
    <location>
        <begin position="17"/>
        <end position="67"/>
    </location>
</feature>
<sequence length="111" mass="12253">MPLPYQNIIMTTFIAQETPPARTGERGFGSPPGSLQRCAPSRTGDQRPRLLTRHPKGTSWCAEGPRRQASQAYPLPFRSVTFDSGSPSTLRATLLPIKRRGSDHVNPPEIE</sequence>
<evidence type="ECO:0000313" key="2">
    <source>
        <dbReference type="EMBL" id="GDY33409.1"/>
    </source>
</evidence>
<comment type="caution">
    <text evidence="2">The sequence shown here is derived from an EMBL/GenBank/DDBJ whole genome shotgun (WGS) entry which is preliminary data.</text>
</comment>
<gene>
    <name evidence="2" type="ORF">GTS_50420</name>
</gene>
<dbReference type="EMBL" id="BJFL01000041">
    <property type="protein sequence ID" value="GDY33409.1"/>
    <property type="molecule type" value="Genomic_DNA"/>
</dbReference>